<protein>
    <submittedName>
        <fullName evidence="2">Uncharacterized protein</fullName>
    </submittedName>
</protein>
<evidence type="ECO:0000256" key="1">
    <source>
        <dbReference type="SAM" id="MobiDB-lite"/>
    </source>
</evidence>
<accession>A0A645FZ44</accession>
<feature type="region of interest" description="Disordered" evidence="1">
    <location>
        <begin position="1"/>
        <end position="23"/>
    </location>
</feature>
<gene>
    <name evidence="2" type="ORF">SDC9_167200</name>
</gene>
<dbReference type="AlphaFoldDB" id="A0A645FZ44"/>
<dbReference type="EMBL" id="VSSQ01067440">
    <property type="protein sequence ID" value="MPN19828.1"/>
    <property type="molecule type" value="Genomic_DNA"/>
</dbReference>
<organism evidence="2">
    <name type="scientific">bioreactor metagenome</name>
    <dbReference type="NCBI Taxonomy" id="1076179"/>
    <lineage>
        <taxon>unclassified sequences</taxon>
        <taxon>metagenomes</taxon>
        <taxon>ecological metagenomes</taxon>
    </lineage>
</organism>
<name>A0A645FZ44_9ZZZZ</name>
<proteinExistence type="predicted"/>
<feature type="compositionally biased region" description="Polar residues" evidence="1">
    <location>
        <begin position="10"/>
        <end position="23"/>
    </location>
</feature>
<comment type="caution">
    <text evidence="2">The sequence shown here is derived from an EMBL/GenBank/DDBJ whole genome shotgun (WGS) entry which is preliminary data.</text>
</comment>
<sequence>MTSNHDRGLSQLNFTTVDGQPYTPSTDKFLTCLFAQLEREGFGRADGASFTAYPGCEEFAAVRLEMLIGER</sequence>
<reference evidence="2" key="1">
    <citation type="submission" date="2019-08" db="EMBL/GenBank/DDBJ databases">
        <authorList>
            <person name="Kucharzyk K."/>
            <person name="Murdoch R.W."/>
            <person name="Higgins S."/>
            <person name="Loffler F."/>
        </authorList>
    </citation>
    <scope>NUCLEOTIDE SEQUENCE</scope>
</reference>
<evidence type="ECO:0000313" key="2">
    <source>
        <dbReference type="EMBL" id="MPN19828.1"/>
    </source>
</evidence>